<evidence type="ECO:0000313" key="2">
    <source>
        <dbReference type="EMBL" id="CAE8662255.1"/>
    </source>
</evidence>
<feature type="non-terminal residue" evidence="2">
    <location>
        <position position="1"/>
    </location>
</feature>
<sequence>MGNRPKPADLADTPAKVNFLVRNTFIDGIPETPTSPLDFKRQAQSCPGTMLMNHATPLSGTYLGWPSPLRKLGKEVPSSPPPPNPKGRMSPGLDGATERPWNDDLVKSLVSSAAAAISPMASSATRRGSPGVVSAYSLGRLSAALDPVAMAFASAASAAEAEEATAPPAIQSPYEYGRTPDQRYCATPSPWRGYAELRSWSHSLAANLESSDSVPEAMFCEDPVAMLVASAAAAATSQRKATPSPPSRTPTSPMSPEMFCANNPPPGLQPDPAWRSPEAKKASAACGAGGALQLPPWRRLPRIVSSGASESAEEMKDGFEHFRKEVGPDVKDMANSFADLVSPDCSPSEGGQGTERQWWQPLEAHPLGRTPSESCSASGPDLGGIAEEPDSAAPAGPGKALSDFKLTFLKEEQGPRSL</sequence>
<feature type="compositionally biased region" description="Basic and acidic residues" evidence="1">
    <location>
        <begin position="408"/>
        <end position="418"/>
    </location>
</feature>
<accession>A0A813J166</accession>
<feature type="region of interest" description="Disordered" evidence="1">
    <location>
        <begin position="69"/>
        <end position="99"/>
    </location>
</feature>
<organism evidence="2 3">
    <name type="scientific">Polarella glacialis</name>
    <name type="common">Dinoflagellate</name>
    <dbReference type="NCBI Taxonomy" id="89957"/>
    <lineage>
        <taxon>Eukaryota</taxon>
        <taxon>Sar</taxon>
        <taxon>Alveolata</taxon>
        <taxon>Dinophyceae</taxon>
        <taxon>Suessiales</taxon>
        <taxon>Suessiaceae</taxon>
        <taxon>Polarella</taxon>
    </lineage>
</organism>
<evidence type="ECO:0000256" key="1">
    <source>
        <dbReference type="SAM" id="MobiDB-lite"/>
    </source>
</evidence>
<dbReference type="EMBL" id="CAJNNW010018040">
    <property type="protein sequence ID" value="CAE8662255.1"/>
    <property type="molecule type" value="Genomic_DNA"/>
</dbReference>
<dbReference type="AlphaFoldDB" id="A0A813J166"/>
<feature type="region of interest" description="Disordered" evidence="1">
    <location>
        <begin position="338"/>
        <end position="418"/>
    </location>
</feature>
<protein>
    <submittedName>
        <fullName evidence="2">Uncharacterized protein</fullName>
    </submittedName>
</protein>
<proteinExistence type="predicted"/>
<feature type="region of interest" description="Disordered" evidence="1">
    <location>
        <begin position="235"/>
        <end position="291"/>
    </location>
</feature>
<comment type="caution">
    <text evidence="2">The sequence shown here is derived from an EMBL/GenBank/DDBJ whole genome shotgun (WGS) entry which is preliminary data.</text>
</comment>
<dbReference type="Proteomes" id="UP000626109">
    <property type="component" value="Unassembled WGS sequence"/>
</dbReference>
<reference evidence="2" key="1">
    <citation type="submission" date="2021-02" db="EMBL/GenBank/DDBJ databases">
        <authorList>
            <person name="Dougan E. K."/>
            <person name="Rhodes N."/>
            <person name="Thang M."/>
            <person name="Chan C."/>
        </authorList>
    </citation>
    <scope>NUCLEOTIDE SEQUENCE</scope>
</reference>
<gene>
    <name evidence="2" type="ORF">PGLA2088_LOCUS14792</name>
</gene>
<name>A0A813J166_POLGL</name>
<evidence type="ECO:0000313" key="3">
    <source>
        <dbReference type="Proteomes" id="UP000626109"/>
    </source>
</evidence>